<organism evidence="2 5">
    <name type="scientific">Adineta steineri</name>
    <dbReference type="NCBI Taxonomy" id="433720"/>
    <lineage>
        <taxon>Eukaryota</taxon>
        <taxon>Metazoa</taxon>
        <taxon>Spiralia</taxon>
        <taxon>Gnathifera</taxon>
        <taxon>Rotifera</taxon>
        <taxon>Eurotatoria</taxon>
        <taxon>Bdelloidea</taxon>
        <taxon>Adinetida</taxon>
        <taxon>Adinetidae</taxon>
        <taxon>Adineta</taxon>
    </lineage>
</organism>
<proteinExistence type="predicted"/>
<gene>
    <name evidence="2" type="ORF">BJG266_LOCUS13370</name>
    <name evidence="3" type="ORF">QVE165_LOCUS25255</name>
</gene>
<evidence type="ECO:0000313" key="2">
    <source>
        <dbReference type="EMBL" id="CAF0953930.1"/>
    </source>
</evidence>
<keyword evidence="1" id="KW-1133">Transmembrane helix</keyword>
<feature type="transmembrane region" description="Helical" evidence="1">
    <location>
        <begin position="46"/>
        <end position="69"/>
    </location>
</feature>
<dbReference type="EMBL" id="CAJNOM010000182">
    <property type="protein sequence ID" value="CAF1191104.1"/>
    <property type="molecule type" value="Genomic_DNA"/>
</dbReference>
<dbReference type="EMBL" id="CAJNOI010000053">
    <property type="protein sequence ID" value="CAF0953930.1"/>
    <property type="molecule type" value="Genomic_DNA"/>
</dbReference>
<feature type="transmembrane region" description="Helical" evidence="1">
    <location>
        <begin position="76"/>
        <end position="96"/>
    </location>
</feature>
<accession>A0A814DCJ9</accession>
<comment type="caution">
    <text evidence="2">The sequence shown here is derived from an EMBL/GenBank/DDBJ whole genome shotgun (WGS) entry which is preliminary data.</text>
</comment>
<feature type="transmembrane region" description="Helical" evidence="1">
    <location>
        <begin position="147"/>
        <end position="168"/>
    </location>
</feature>
<evidence type="ECO:0000313" key="5">
    <source>
        <dbReference type="Proteomes" id="UP000663877"/>
    </source>
</evidence>
<name>A0A814DCJ9_9BILA</name>
<protein>
    <submittedName>
        <fullName evidence="2">Uncharacterized protein</fullName>
    </submittedName>
</protein>
<dbReference type="PROSITE" id="PS51257">
    <property type="entry name" value="PROKAR_LIPOPROTEIN"/>
    <property type="match status" value="1"/>
</dbReference>
<evidence type="ECO:0000256" key="1">
    <source>
        <dbReference type="SAM" id="Phobius"/>
    </source>
</evidence>
<keyword evidence="4" id="KW-1185">Reference proteome</keyword>
<dbReference type="Proteomes" id="UP000663832">
    <property type="component" value="Unassembled WGS sequence"/>
</dbReference>
<dbReference type="AlphaFoldDB" id="A0A814DCJ9"/>
<keyword evidence="1" id="KW-0472">Membrane</keyword>
<evidence type="ECO:0000313" key="4">
    <source>
        <dbReference type="Proteomes" id="UP000663832"/>
    </source>
</evidence>
<reference evidence="2" key="1">
    <citation type="submission" date="2021-02" db="EMBL/GenBank/DDBJ databases">
        <authorList>
            <person name="Nowell W R."/>
        </authorList>
    </citation>
    <scope>NUCLEOTIDE SEQUENCE</scope>
</reference>
<evidence type="ECO:0000313" key="3">
    <source>
        <dbReference type="EMBL" id="CAF1191104.1"/>
    </source>
</evidence>
<dbReference type="Proteomes" id="UP000663877">
    <property type="component" value="Unassembled WGS sequence"/>
</dbReference>
<keyword evidence="1" id="KW-0812">Transmembrane</keyword>
<feature type="transmembrane region" description="Helical" evidence="1">
    <location>
        <begin position="12"/>
        <end position="34"/>
    </location>
</feature>
<sequence length="187" mass="20677">MPVNKKQRIRGIRILLTVFYGFLLSSILSCYVIHGIIDTIQGPVNSFAIIMIVLGILILITIPFTVNAIWCDNTTIMMVSSIVLGCIFALTLIRIVKTPFHHAITATTVLSIVTNVNDSSNAVHKRTGNRVSSTSNTYTIIEDGTELIIQLVVILFAIIGIFILFRYVKVKYASVPITKSATSSRYQ</sequence>